<accession>A0A6A6ZSU6</accession>
<dbReference type="Proteomes" id="UP000799424">
    <property type="component" value="Unassembled WGS sequence"/>
</dbReference>
<evidence type="ECO:0000313" key="2">
    <source>
        <dbReference type="EMBL" id="KAF2823375.1"/>
    </source>
</evidence>
<feature type="compositionally biased region" description="Basic and acidic residues" evidence="1">
    <location>
        <begin position="381"/>
        <end position="395"/>
    </location>
</feature>
<sequence>MARPLRAISVRQSSTALAAPLPNEEAQDQRPCAHGADEAMHTRPCTPVTPEQKLLSFQHARTTDKDAGHFTAGGIELRSCERATTHTWAAAHCPPTQTLTSPTRVANVGVRRSNYGSTLLQSPARPGYATRMRQMFDDAVENFESTLYPQLPNISRKTFSSPVKTQATTSSTSGLGPLSESMCLSTRLHVALSSVGETQASLPHPSERSSGSWSDDSGYIITNSRGRRCSLSTPPKDRIYNWLRTCDYIEEPNEYLDDLETATCPLDAMSERPQHAPPSLFDEISEADLKGDCASLSCSTYDLTLLAESRVMENDPFMSHHNEGHSDDAFRFTSHRWEGHVPLTPQHVSHMSNQLPLDGLSETHTLPAKAGPDTSSQPHQSKSEQQKNSDVHDAIEEGGIQLSPLSPNVCVERGPSRQHSNRKSRDTSILTTPCKEPPAMLFRAAHLKENVVLRLESIGTSSSPLKPRSNLLGTRFRRAQ</sequence>
<name>A0A6A6ZSU6_9PLEO</name>
<reference evidence="2" key="1">
    <citation type="journal article" date="2020" name="Stud. Mycol.">
        <title>101 Dothideomycetes genomes: a test case for predicting lifestyles and emergence of pathogens.</title>
        <authorList>
            <person name="Haridas S."/>
            <person name="Albert R."/>
            <person name="Binder M."/>
            <person name="Bloem J."/>
            <person name="Labutti K."/>
            <person name="Salamov A."/>
            <person name="Andreopoulos B."/>
            <person name="Baker S."/>
            <person name="Barry K."/>
            <person name="Bills G."/>
            <person name="Bluhm B."/>
            <person name="Cannon C."/>
            <person name="Castanera R."/>
            <person name="Culley D."/>
            <person name="Daum C."/>
            <person name="Ezra D."/>
            <person name="Gonzalez J."/>
            <person name="Henrissat B."/>
            <person name="Kuo A."/>
            <person name="Liang C."/>
            <person name="Lipzen A."/>
            <person name="Lutzoni F."/>
            <person name="Magnuson J."/>
            <person name="Mondo S."/>
            <person name="Nolan M."/>
            <person name="Ohm R."/>
            <person name="Pangilinan J."/>
            <person name="Park H.-J."/>
            <person name="Ramirez L."/>
            <person name="Alfaro M."/>
            <person name="Sun H."/>
            <person name="Tritt A."/>
            <person name="Yoshinaga Y."/>
            <person name="Zwiers L.-H."/>
            <person name="Turgeon B."/>
            <person name="Goodwin S."/>
            <person name="Spatafora J."/>
            <person name="Crous P."/>
            <person name="Grigoriev I."/>
        </authorList>
    </citation>
    <scope>NUCLEOTIDE SEQUENCE</scope>
    <source>
        <strain evidence="2">CBS 113818</strain>
    </source>
</reference>
<dbReference type="OrthoDB" id="3801515at2759"/>
<dbReference type="EMBL" id="MU006232">
    <property type="protein sequence ID" value="KAF2823375.1"/>
    <property type="molecule type" value="Genomic_DNA"/>
</dbReference>
<dbReference type="AlphaFoldDB" id="A0A6A6ZSU6"/>
<feature type="region of interest" description="Disordered" evidence="1">
    <location>
        <begin position="457"/>
        <end position="480"/>
    </location>
</feature>
<feature type="region of interest" description="Disordered" evidence="1">
    <location>
        <begin position="196"/>
        <end position="215"/>
    </location>
</feature>
<evidence type="ECO:0000256" key="1">
    <source>
        <dbReference type="SAM" id="MobiDB-lite"/>
    </source>
</evidence>
<organism evidence="2 3">
    <name type="scientific">Ophiobolus disseminans</name>
    <dbReference type="NCBI Taxonomy" id="1469910"/>
    <lineage>
        <taxon>Eukaryota</taxon>
        <taxon>Fungi</taxon>
        <taxon>Dikarya</taxon>
        <taxon>Ascomycota</taxon>
        <taxon>Pezizomycotina</taxon>
        <taxon>Dothideomycetes</taxon>
        <taxon>Pleosporomycetidae</taxon>
        <taxon>Pleosporales</taxon>
        <taxon>Pleosporineae</taxon>
        <taxon>Phaeosphaeriaceae</taxon>
        <taxon>Ophiobolus</taxon>
    </lineage>
</organism>
<protein>
    <submittedName>
        <fullName evidence="2">Uncharacterized protein</fullName>
    </submittedName>
</protein>
<feature type="compositionally biased region" description="Polar residues" evidence="1">
    <location>
        <begin position="346"/>
        <end position="355"/>
    </location>
</feature>
<feature type="region of interest" description="Disordered" evidence="1">
    <location>
        <begin position="1"/>
        <end position="40"/>
    </location>
</feature>
<gene>
    <name evidence="2" type="ORF">CC86DRAFT_469184</name>
</gene>
<evidence type="ECO:0000313" key="3">
    <source>
        <dbReference type="Proteomes" id="UP000799424"/>
    </source>
</evidence>
<feature type="region of interest" description="Disordered" evidence="1">
    <location>
        <begin position="346"/>
        <end position="433"/>
    </location>
</feature>
<proteinExistence type="predicted"/>
<keyword evidence="3" id="KW-1185">Reference proteome</keyword>